<name>A0A843WAF6_COLES</name>
<evidence type="ECO:0000313" key="4">
    <source>
        <dbReference type="EMBL" id="MQM04856.1"/>
    </source>
</evidence>
<dbReference type="Pfam" id="PF01770">
    <property type="entry name" value="Folate_carrier"/>
    <property type="match status" value="1"/>
</dbReference>
<evidence type="ECO:0000256" key="3">
    <source>
        <dbReference type="SAM" id="Phobius"/>
    </source>
</evidence>
<comment type="caution">
    <text evidence="4">The sequence shown here is derived from an EMBL/GenBank/DDBJ whole genome shotgun (WGS) entry which is preliminary data.</text>
</comment>
<reference evidence="4" key="1">
    <citation type="submission" date="2017-07" db="EMBL/GenBank/DDBJ databases">
        <title>Taro Niue Genome Assembly and Annotation.</title>
        <authorList>
            <person name="Atibalentja N."/>
            <person name="Keating K."/>
            <person name="Fields C.J."/>
        </authorList>
    </citation>
    <scope>NUCLEOTIDE SEQUENCE</scope>
    <source>
        <strain evidence="4">Niue_2</strain>
        <tissue evidence="4">Leaf</tissue>
    </source>
</reference>
<keyword evidence="5" id="KW-1185">Reference proteome</keyword>
<dbReference type="GO" id="GO:0005886">
    <property type="term" value="C:plasma membrane"/>
    <property type="evidence" value="ECO:0007669"/>
    <property type="project" value="TreeGrafter"/>
</dbReference>
<keyword evidence="3" id="KW-0812">Transmembrane</keyword>
<organism evidence="4 5">
    <name type="scientific">Colocasia esculenta</name>
    <name type="common">Wild taro</name>
    <name type="synonym">Arum esculentum</name>
    <dbReference type="NCBI Taxonomy" id="4460"/>
    <lineage>
        <taxon>Eukaryota</taxon>
        <taxon>Viridiplantae</taxon>
        <taxon>Streptophyta</taxon>
        <taxon>Embryophyta</taxon>
        <taxon>Tracheophyta</taxon>
        <taxon>Spermatophyta</taxon>
        <taxon>Magnoliopsida</taxon>
        <taxon>Liliopsida</taxon>
        <taxon>Araceae</taxon>
        <taxon>Aroideae</taxon>
        <taxon>Colocasieae</taxon>
        <taxon>Colocasia</taxon>
    </lineage>
</organism>
<evidence type="ECO:0000256" key="2">
    <source>
        <dbReference type="SAM" id="MobiDB-lite"/>
    </source>
</evidence>
<comment type="similarity">
    <text evidence="1">Belongs to the reduced folate carrier (RFC) transporter (TC 2.A.48) family.</text>
</comment>
<dbReference type="EMBL" id="NMUH01003296">
    <property type="protein sequence ID" value="MQM04856.1"/>
    <property type="molecule type" value="Genomic_DNA"/>
</dbReference>
<gene>
    <name evidence="4" type="ORF">Taro_037661</name>
</gene>
<feature type="region of interest" description="Disordered" evidence="2">
    <location>
        <begin position="144"/>
        <end position="166"/>
    </location>
</feature>
<feature type="transmembrane region" description="Helical" evidence="3">
    <location>
        <begin position="110"/>
        <end position="134"/>
    </location>
</feature>
<proteinExistence type="inferred from homology"/>
<keyword evidence="3" id="KW-1133">Transmembrane helix</keyword>
<dbReference type="PANTHER" id="PTHR10686:SF18">
    <property type="entry name" value="IP11787P-RELATED"/>
    <property type="match status" value="1"/>
</dbReference>
<evidence type="ECO:0000313" key="5">
    <source>
        <dbReference type="Proteomes" id="UP000652761"/>
    </source>
</evidence>
<dbReference type="GO" id="GO:0090482">
    <property type="term" value="F:vitamin transmembrane transporter activity"/>
    <property type="evidence" value="ECO:0007669"/>
    <property type="project" value="InterPro"/>
</dbReference>
<protein>
    <submittedName>
        <fullName evidence="4">Uncharacterized protein</fullName>
    </submittedName>
</protein>
<feature type="transmembrane region" description="Helical" evidence="3">
    <location>
        <begin position="29"/>
        <end position="47"/>
    </location>
</feature>
<dbReference type="PANTHER" id="PTHR10686">
    <property type="entry name" value="FOLATE TRANSPORTER"/>
    <property type="match status" value="1"/>
</dbReference>
<dbReference type="OrthoDB" id="1910514at2759"/>
<evidence type="ECO:0000256" key="1">
    <source>
        <dbReference type="ARBA" id="ARBA00005773"/>
    </source>
</evidence>
<keyword evidence="3" id="KW-0472">Membrane</keyword>
<sequence length="166" mass="18337">MLMYVVGSALMATLCVCMGFSARIWAAYLFYVIISGIYQALACLVSVQCSRLLSNGQYILLFSVNNFLGLLFETVLQAAVVSINFPSSQVLTSLNTHTQTPKFPIVVEEIVGLSVFAQFTSFSGFFLIAMGIFIGTCFSDSRRNQSTHHPMQREEFQSLNSSDIEA</sequence>
<feature type="compositionally biased region" description="Polar residues" evidence="2">
    <location>
        <begin position="157"/>
        <end position="166"/>
    </location>
</feature>
<dbReference type="InterPro" id="IPR002666">
    <property type="entry name" value="Folate_carrier"/>
</dbReference>
<dbReference type="Proteomes" id="UP000652761">
    <property type="component" value="Unassembled WGS sequence"/>
</dbReference>
<feature type="transmembrane region" description="Helical" evidence="3">
    <location>
        <begin position="59"/>
        <end position="85"/>
    </location>
</feature>
<accession>A0A843WAF6</accession>
<dbReference type="AlphaFoldDB" id="A0A843WAF6"/>